<name>A0A117LAY5_9THEO</name>
<keyword evidence="4 9" id="KW-0547">Nucleotide-binding</keyword>
<dbReference type="GO" id="GO:0004595">
    <property type="term" value="F:pantetheine-phosphate adenylyltransferase activity"/>
    <property type="evidence" value="ECO:0007669"/>
    <property type="project" value="UniProtKB-UniRule"/>
</dbReference>
<organism evidence="11 12">
    <name type="scientific">Thermacetogenium phaeum</name>
    <dbReference type="NCBI Taxonomy" id="85874"/>
    <lineage>
        <taxon>Bacteria</taxon>
        <taxon>Bacillati</taxon>
        <taxon>Bacillota</taxon>
        <taxon>Clostridia</taxon>
        <taxon>Thermoanaerobacterales</taxon>
        <taxon>Thermoanaerobacteraceae</taxon>
        <taxon>Thermacetogenium</taxon>
    </lineage>
</organism>
<keyword evidence="1 9" id="KW-0963">Cytoplasm</keyword>
<sequence>MKIAVYPGSFDPITYGHLDIIERAAQIFDKVIVAVCVNPNKYPLFSMEERVQMVTQECAHLSNVEVKCFRGLLSDFVRQQGASVIVRGLRAVSDFETEFQMALMNRKLNPHAETMFLVAHPKYSYLSSSIVKEIASLGGEVTEFVSEQVALRLKEKFSELRRRA</sequence>
<feature type="binding site" evidence="9">
    <location>
        <position position="9"/>
    </location>
    <ligand>
        <name>substrate</name>
    </ligand>
</feature>
<dbReference type="InterPro" id="IPR014729">
    <property type="entry name" value="Rossmann-like_a/b/a_fold"/>
</dbReference>
<feature type="binding site" evidence="9">
    <location>
        <position position="17"/>
    </location>
    <ligand>
        <name>ATP</name>
        <dbReference type="ChEBI" id="CHEBI:30616"/>
    </ligand>
</feature>
<feature type="binding site" evidence="9">
    <location>
        <begin position="123"/>
        <end position="129"/>
    </location>
    <ligand>
        <name>ATP</name>
        <dbReference type="ChEBI" id="CHEBI:30616"/>
    </ligand>
</feature>
<dbReference type="PANTHER" id="PTHR21342">
    <property type="entry name" value="PHOSPHOPANTETHEINE ADENYLYLTRANSFERASE"/>
    <property type="match status" value="1"/>
</dbReference>
<keyword evidence="2 9" id="KW-0808">Transferase</keyword>
<evidence type="ECO:0000256" key="8">
    <source>
        <dbReference type="ARBA" id="ARBA00029346"/>
    </source>
</evidence>
<comment type="cofactor">
    <cofactor evidence="9">
        <name>Mg(2+)</name>
        <dbReference type="ChEBI" id="CHEBI:18420"/>
    </cofactor>
</comment>
<dbReference type="HAMAP" id="MF_00151">
    <property type="entry name" value="PPAT_bact"/>
    <property type="match status" value="1"/>
</dbReference>
<feature type="site" description="Transition state stabilizer" evidence="9">
    <location>
        <position position="17"/>
    </location>
</feature>
<feature type="binding site" evidence="9">
    <location>
        <position position="41"/>
    </location>
    <ligand>
        <name>substrate</name>
    </ligand>
</feature>
<dbReference type="AlphaFoldDB" id="A0A117LAY5"/>
<evidence type="ECO:0000256" key="2">
    <source>
        <dbReference type="ARBA" id="ARBA00022679"/>
    </source>
</evidence>
<evidence type="ECO:0000256" key="7">
    <source>
        <dbReference type="ARBA" id="ARBA00022993"/>
    </source>
</evidence>
<dbReference type="EC" id="2.7.7.3" evidence="9"/>
<comment type="function">
    <text evidence="9">Reversibly transfers an adenylyl group from ATP to 4'-phosphopantetheine, yielding dephospho-CoA (dPCoA) and pyrophosphate.</text>
</comment>
<proteinExistence type="inferred from homology"/>
<feature type="binding site" evidence="9">
    <location>
        <begin position="88"/>
        <end position="90"/>
    </location>
    <ligand>
        <name>ATP</name>
        <dbReference type="ChEBI" id="CHEBI:30616"/>
    </ligand>
</feature>
<feature type="binding site" evidence="9">
    <location>
        <begin position="9"/>
        <end position="10"/>
    </location>
    <ligand>
        <name>ATP</name>
        <dbReference type="ChEBI" id="CHEBI:30616"/>
    </ligand>
</feature>
<evidence type="ECO:0000256" key="6">
    <source>
        <dbReference type="ARBA" id="ARBA00022842"/>
    </source>
</evidence>
<dbReference type="GO" id="GO:0015937">
    <property type="term" value="P:coenzyme A biosynthetic process"/>
    <property type="evidence" value="ECO:0007669"/>
    <property type="project" value="UniProtKB-UniRule"/>
</dbReference>
<evidence type="ECO:0000256" key="1">
    <source>
        <dbReference type="ARBA" id="ARBA00022490"/>
    </source>
</evidence>
<evidence type="ECO:0000256" key="4">
    <source>
        <dbReference type="ARBA" id="ARBA00022741"/>
    </source>
</evidence>
<dbReference type="Pfam" id="PF01467">
    <property type="entry name" value="CTP_transf_like"/>
    <property type="match status" value="1"/>
</dbReference>
<keyword evidence="6 9" id="KW-0460">Magnesium</keyword>
<dbReference type="PATRIC" id="fig|85874.4.peg.1329"/>
<comment type="similarity">
    <text evidence="9">Belongs to the bacterial CoaD family.</text>
</comment>
<feature type="binding site" evidence="9">
    <location>
        <position position="73"/>
    </location>
    <ligand>
        <name>substrate</name>
    </ligand>
</feature>
<gene>
    <name evidence="9" type="primary">coaD</name>
    <name evidence="11" type="ORF">XD66_1611</name>
</gene>
<feature type="binding site" evidence="9">
    <location>
        <position position="87"/>
    </location>
    <ligand>
        <name>substrate</name>
    </ligand>
</feature>
<dbReference type="NCBIfam" id="TIGR01510">
    <property type="entry name" value="coaD_prev_kdtB"/>
    <property type="match status" value="1"/>
</dbReference>
<dbReference type="EMBL" id="LGFO01000295">
    <property type="protein sequence ID" value="KUK35680.1"/>
    <property type="molecule type" value="Genomic_DNA"/>
</dbReference>
<dbReference type="CDD" id="cd02163">
    <property type="entry name" value="PPAT"/>
    <property type="match status" value="1"/>
</dbReference>
<dbReference type="SUPFAM" id="SSF52374">
    <property type="entry name" value="Nucleotidylyl transferase"/>
    <property type="match status" value="1"/>
</dbReference>
<keyword evidence="5 9" id="KW-0067">ATP-binding</keyword>
<evidence type="ECO:0000313" key="12">
    <source>
        <dbReference type="Proteomes" id="UP000053326"/>
    </source>
</evidence>
<evidence type="ECO:0000256" key="3">
    <source>
        <dbReference type="ARBA" id="ARBA00022695"/>
    </source>
</evidence>
<dbReference type="InterPro" id="IPR004821">
    <property type="entry name" value="Cyt_trans-like"/>
</dbReference>
<reference evidence="12" key="1">
    <citation type="journal article" date="2015" name="MBio">
        <title>Genome-Resolved Metagenomic Analysis Reveals Roles for Candidate Phyla and Other Microbial Community Members in Biogeochemical Transformations in Oil Reservoirs.</title>
        <authorList>
            <person name="Hu P."/>
            <person name="Tom L."/>
            <person name="Singh A."/>
            <person name="Thomas B.C."/>
            <person name="Baker B.J."/>
            <person name="Piceno Y.M."/>
            <person name="Andersen G.L."/>
            <person name="Banfield J.F."/>
        </authorList>
    </citation>
    <scope>NUCLEOTIDE SEQUENCE [LARGE SCALE GENOMIC DNA]</scope>
</reference>
<dbReference type="Proteomes" id="UP000053326">
    <property type="component" value="Unassembled WGS sequence"/>
</dbReference>
<evidence type="ECO:0000313" key="11">
    <source>
        <dbReference type="EMBL" id="KUK35680.1"/>
    </source>
</evidence>
<dbReference type="GO" id="GO:0005524">
    <property type="term" value="F:ATP binding"/>
    <property type="evidence" value="ECO:0007669"/>
    <property type="project" value="UniProtKB-KW"/>
</dbReference>
<comment type="caution">
    <text evidence="11">The sequence shown here is derived from an EMBL/GenBank/DDBJ whole genome shotgun (WGS) entry which is preliminary data.</text>
</comment>
<dbReference type="GO" id="GO:0005737">
    <property type="term" value="C:cytoplasm"/>
    <property type="evidence" value="ECO:0007669"/>
    <property type="project" value="UniProtKB-SubCell"/>
</dbReference>
<evidence type="ECO:0000256" key="9">
    <source>
        <dbReference type="HAMAP-Rule" id="MF_00151"/>
    </source>
</evidence>
<dbReference type="Gene3D" id="3.40.50.620">
    <property type="entry name" value="HUPs"/>
    <property type="match status" value="1"/>
</dbReference>
<keyword evidence="7 9" id="KW-0173">Coenzyme A biosynthesis</keyword>
<dbReference type="PRINTS" id="PR01020">
    <property type="entry name" value="LPSBIOSNTHSS"/>
</dbReference>
<comment type="subunit">
    <text evidence="9">Homohexamer.</text>
</comment>
<comment type="catalytic activity">
    <reaction evidence="8 9">
        <text>(R)-4'-phosphopantetheine + ATP + H(+) = 3'-dephospho-CoA + diphosphate</text>
        <dbReference type="Rhea" id="RHEA:19801"/>
        <dbReference type="ChEBI" id="CHEBI:15378"/>
        <dbReference type="ChEBI" id="CHEBI:30616"/>
        <dbReference type="ChEBI" id="CHEBI:33019"/>
        <dbReference type="ChEBI" id="CHEBI:57328"/>
        <dbReference type="ChEBI" id="CHEBI:61723"/>
        <dbReference type="EC" id="2.7.7.3"/>
    </reaction>
</comment>
<comment type="pathway">
    <text evidence="9">Cofactor biosynthesis; coenzyme A biosynthesis; CoA from (R)-pantothenate: step 4/5.</text>
</comment>
<evidence type="ECO:0000256" key="5">
    <source>
        <dbReference type="ARBA" id="ARBA00022840"/>
    </source>
</evidence>
<dbReference type="PANTHER" id="PTHR21342:SF1">
    <property type="entry name" value="PHOSPHOPANTETHEINE ADENYLYLTRANSFERASE"/>
    <property type="match status" value="1"/>
</dbReference>
<comment type="subcellular location">
    <subcellularLocation>
        <location evidence="9">Cytoplasm</location>
    </subcellularLocation>
</comment>
<keyword evidence="3 9" id="KW-0548">Nucleotidyltransferase</keyword>
<dbReference type="InterPro" id="IPR001980">
    <property type="entry name" value="PPAT"/>
</dbReference>
<dbReference type="NCBIfam" id="TIGR00125">
    <property type="entry name" value="cyt_tran_rel"/>
    <property type="match status" value="1"/>
</dbReference>
<feature type="binding site" evidence="9">
    <location>
        <position position="98"/>
    </location>
    <ligand>
        <name>ATP</name>
        <dbReference type="ChEBI" id="CHEBI:30616"/>
    </ligand>
</feature>
<accession>A0A117LAY5</accession>
<dbReference type="UniPathway" id="UPA00241">
    <property type="reaction ID" value="UER00355"/>
</dbReference>
<protein>
    <recommendedName>
        <fullName evidence="9">Phosphopantetheine adenylyltransferase</fullName>
        <ecNumber evidence="9">2.7.7.3</ecNumber>
    </recommendedName>
    <alternativeName>
        <fullName evidence="9">Dephospho-CoA pyrophosphorylase</fullName>
    </alternativeName>
    <alternativeName>
        <fullName evidence="9">Pantetheine-phosphate adenylyltransferase</fullName>
        <shortName evidence="9">PPAT</shortName>
    </alternativeName>
</protein>
<evidence type="ECO:0000259" key="10">
    <source>
        <dbReference type="Pfam" id="PF01467"/>
    </source>
</evidence>
<feature type="domain" description="Cytidyltransferase-like" evidence="10">
    <location>
        <begin position="5"/>
        <end position="133"/>
    </location>
</feature>